<evidence type="ECO:0000256" key="1">
    <source>
        <dbReference type="SAM" id="MobiDB-lite"/>
    </source>
</evidence>
<gene>
    <name evidence="2" type="ORF">RBWH47_05757</name>
</gene>
<comment type="caution">
    <text evidence="2">The sequence shown here is derived from an EMBL/GenBank/DDBJ whole genome shotgun (WGS) entry which is preliminary data.</text>
</comment>
<reference evidence="2 3" key="1">
    <citation type="journal article" date="2013" name="Mar. Genomics">
        <title>Expression of sulfatases in Rhodopirellula baltica and the diversity of sulfatases in the genus Rhodopirellula.</title>
        <authorList>
            <person name="Wegner C.E."/>
            <person name="Richter-Heitmann T."/>
            <person name="Klindworth A."/>
            <person name="Klockow C."/>
            <person name="Richter M."/>
            <person name="Achstetter T."/>
            <person name="Glockner F.O."/>
            <person name="Harder J."/>
        </authorList>
    </citation>
    <scope>NUCLEOTIDE SEQUENCE [LARGE SCALE GENOMIC DNA]</scope>
    <source>
        <strain evidence="2 3">WH47</strain>
    </source>
</reference>
<evidence type="ECO:0000313" key="3">
    <source>
        <dbReference type="Proteomes" id="UP000006222"/>
    </source>
</evidence>
<dbReference type="PATRIC" id="fig|991778.3.peg.2920"/>
<name>F2ASQ4_RHOBT</name>
<organism evidence="2 3">
    <name type="scientific">Rhodopirellula baltica WH47</name>
    <dbReference type="NCBI Taxonomy" id="991778"/>
    <lineage>
        <taxon>Bacteria</taxon>
        <taxon>Pseudomonadati</taxon>
        <taxon>Planctomycetota</taxon>
        <taxon>Planctomycetia</taxon>
        <taxon>Pirellulales</taxon>
        <taxon>Pirellulaceae</taxon>
        <taxon>Rhodopirellula</taxon>
    </lineage>
</organism>
<feature type="region of interest" description="Disordered" evidence="1">
    <location>
        <begin position="38"/>
        <end position="80"/>
    </location>
</feature>
<dbReference type="AlphaFoldDB" id="F2ASQ4"/>
<dbReference type="Proteomes" id="UP000006222">
    <property type="component" value="Unassembled WGS sequence"/>
</dbReference>
<proteinExistence type="predicted"/>
<dbReference type="RefSeq" id="WP_007326665.1">
    <property type="nucleotide sequence ID" value="NZ_AFAR01000151.1"/>
</dbReference>
<accession>F2ASQ4</accession>
<protein>
    <submittedName>
        <fullName evidence="2">Uncharacterized protein</fullName>
    </submittedName>
</protein>
<evidence type="ECO:0000313" key="2">
    <source>
        <dbReference type="EMBL" id="EGF27300.1"/>
    </source>
</evidence>
<sequence length="80" mass="9051">MILIAILLAVVLPALTLLVDKKLKQQRDRWEEKRQRLLAIGEDDDESSSMHSLTRDELPPANGGDLQKPYESGNPYQPPQ</sequence>
<dbReference type="EMBL" id="AFAR01000151">
    <property type="protein sequence ID" value="EGF27300.1"/>
    <property type="molecule type" value="Genomic_DNA"/>
</dbReference>